<dbReference type="InterPro" id="IPR000962">
    <property type="entry name" value="Znf_DskA_TraR"/>
</dbReference>
<dbReference type="PANTHER" id="PTHR39418">
    <property type="entry name" value="DEHYDROGENASE-RELATED"/>
    <property type="match status" value="1"/>
</dbReference>
<gene>
    <name evidence="6" type="ORF">XD72_1216</name>
</gene>
<protein>
    <submittedName>
        <fullName evidence="6">Tungsten formylmethanofuran dehydrogenase, subunit E</fullName>
    </submittedName>
</protein>
<dbReference type="InterPro" id="IPR003814">
    <property type="entry name" value="FmdEsu_dom"/>
</dbReference>
<dbReference type="PIRSF" id="PIRSF006578">
    <property type="entry name" value="FwdE"/>
    <property type="match status" value="1"/>
</dbReference>
<dbReference type="Gene3D" id="3.30.1330.130">
    <property type="match status" value="1"/>
</dbReference>
<dbReference type="InterPro" id="IPR053194">
    <property type="entry name" value="tRNA_methyltr_O"/>
</dbReference>
<dbReference type="Pfam" id="PF01258">
    <property type="entry name" value="zf-dskA_traR"/>
    <property type="match status" value="1"/>
</dbReference>
<dbReference type="AlphaFoldDB" id="A0A101FTX5"/>
<dbReference type="Proteomes" id="UP000057043">
    <property type="component" value="Unassembled WGS sequence"/>
</dbReference>
<keyword evidence="3" id="KW-0862">Zinc</keyword>
<reference evidence="6 7" key="1">
    <citation type="journal article" date="2015" name="MBio">
        <title>Genome-Resolved Metagenomic Analysis Reveals Roles for Candidate Phyla and Other Microbial Community Members in Biogeochemical Transformations in Oil Reservoirs.</title>
        <authorList>
            <person name="Hu P."/>
            <person name="Tom L."/>
            <person name="Singh A."/>
            <person name="Thomas B.C."/>
            <person name="Baker B.J."/>
            <person name="Piceno Y.M."/>
            <person name="Andersen G.L."/>
            <person name="Banfield J.F."/>
        </authorList>
    </citation>
    <scope>NUCLEOTIDE SEQUENCE [LARGE SCALE GENOMIC DNA]</scope>
    <source>
        <strain evidence="6">57_489</strain>
    </source>
</reference>
<evidence type="ECO:0000256" key="1">
    <source>
        <dbReference type="ARBA" id="ARBA00022723"/>
    </source>
</evidence>
<comment type="caution">
    <text evidence="6">The sequence shown here is derived from an EMBL/GenBank/DDBJ whole genome shotgun (WGS) entry which is preliminary data.</text>
</comment>
<dbReference type="GO" id="GO:0008270">
    <property type="term" value="F:zinc ion binding"/>
    <property type="evidence" value="ECO:0007669"/>
    <property type="project" value="UniProtKB-KW"/>
</dbReference>
<evidence type="ECO:0000256" key="3">
    <source>
        <dbReference type="ARBA" id="ARBA00022833"/>
    </source>
</evidence>
<proteinExistence type="predicted"/>
<evidence type="ECO:0000256" key="2">
    <source>
        <dbReference type="ARBA" id="ARBA00022771"/>
    </source>
</evidence>
<evidence type="ECO:0000313" key="6">
    <source>
        <dbReference type="EMBL" id="KUK44377.1"/>
    </source>
</evidence>
<dbReference type="InterPro" id="IPR026328">
    <property type="entry name" value="FmdE"/>
</dbReference>
<accession>A0A101FTX5</accession>
<sequence length="192" mass="22095">MEDDFNEVVKFHGHTCPGIAIGYRVAKYVKNHYNRAEDEEMVAIVENSSCSVDAIQQLLGCTFGKGNFIFKDHGKHVYTFYSRDHDKALRIYFRNVLPRTDPAATKRYLAGEMSFEERERFMKLREEAIDYILSAPDEEILEVREVEIPAPAKARIYPSIECQECGEAFMEVRGRTAGGKIVCEECYQKFVT</sequence>
<dbReference type="PATRIC" id="fig|301375.7.peg.1046"/>
<keyword evidence="2" id="KW-0863">Zinc-finger</keyword>
<dbReference type="Pfam" id="PF02663">
    <property type="entry name" value="FmdE"/>
    <property type="match status" value="1"/>
</dbReference>
<dbReference type="PANTHER" id="PTHR39418:SF1">
    <property type="entry name" value="DEHYDROGENASE"/>
    <property type="match status" value="1"/>
</dbReference>
<feature type="domain" description="Zinc finger DksA/TraR C4-type" evidence="4">
    <location>
        <begin position="155"/>
        <end position="189"/>
    </location>
</feature>
<evidence type="ECO:0000259" key="5">
    <source>
        <dbReference type="Pfam" id="PF02663"/>
    </source>
</evidence>
<keyword evidence="1" id="KW-0479">Metal-binding</keyword>
<dbReference type="EMBL" id="LGFT01000026">
    <property type="protein sequence ID" value="KUK44377.1"/>
    <property type="molecule type" value="Genomic_DNA"/>
</dbReference>
<evidence type="ECO:0000259" key="4">
    <source>
        <dbReference type="Pfam" id="PF01258"/>
    </source>
</evidence>
<name>A0A101FTX5_9EURY</name>
<evidence type="ECO:0000313" key="7">
    <source>
        <dbReference type="Proteomes" id="UP000057043"/>
    </source>
</evidence>
<dbReference type="SUPFAM" id="SSF143555">
    <property type="entry name" value="FwdE-like"/>
    <property type="match status" value="1"/>
</dbReference>
<feature type="domain" description="Formylmethanofuran dehydrogenase subunit E" evidence="5">
    <location>
        <begin position="11"/>
        <end position="141"/>
    </location>
</feature>
<organism evidence="6 7">
    <name type="scientific">Methanothrix harundinacea</name>
    <dbReference type="NCBI Taxonomy" id="301375"/>
    <lineage>
        <taxon>Archaea</taxon>
        <taxon>Methanobacteriati</taxon>
        <taxon>Methanobacteriota</taxon>
        <taxon>Stenosarchaea group</taxon>
        <taxon>Methanomicrobia</taxon>
        <taxon>Methanotrichales</taxon>
        <taxon>Methanotrichaceae</taxon>
        <taxon>Methanothrix</taxon>
    </lineage>
</organism>